<reference evidence="1 2" key="1">
    <citation type="submission" date="2020-08" db="EMBL/GenBank/DDBJ databases">
        <title>Genomic Encyclopedia of Type Strains, Phase III (KMG-III): the genomes of soil and plant-associated and newly described type strains.</title>
        <authorList>
            <person name="Whitman W."/>
        </authorList>
    </citation>
    <scope>NUCLEOTIDE SEQUENCE [LARGE SCALE GENOMIC DNA]</scope>
    <source>
        <strain evidence="1 2">CECT 3265</strain>
    </source>
</reference>
<comment type="caution">
    <text evidence="1">The sequence shown here is derived from an EMBL/GenBank/DDBJ whole genome shotgun (WGS) entry which is preliminary data.</text>
</comment>
<dbReference type="AlphaFoldDB" id="A0A7W7PE37"/>
<dbReference type="InterPro" id="IPR021719">
    <property type="entry name" value="Prot_inh_I78"/>
</dbReference>
<dbReference type="RefSeq" id="WP_184733722.1">
    <property type="nucleotide sequence ID" value="NZ_BMRW01000004.1"/>
</dbReference>
<evidence type="ECO:0000313" key="1">
    <source>
        <dbReference type="EMBL" id="MBB4886654.1"/>
    </source>
</evidence>
<accession>A0A7W7PE37</accession>
<dbReference type="EMBL" id="JACHJG010000004">
    <property type="protein sequence ID" value="MBB4886654.1"/>
    <property type="molecule type" value="Genomic_DNA"/>
</dbReference>
<name>A0A7W7PE37_STRNE</name>
<organism evidence="1 2">
    <name type="scientific">Streptomyces netropsis</name>
    <name type="common">Streptoverticillium netropsis</name>
    <dbReference type="NCBI Taxonomy" id="55404"/>
    <lineage>
        <taxon>Bacteria</taxon>
        <taxon>Bacillati</taxon>
        <taxon>Actinomycetota</taxon>
        <taxon>Actinomycetes</taxon>
        <taxon>Kitasatosporales</taxon>
        <taxon>Streptomycetaceae</taxon>
        <taxon>Streptomyces</taxon>
    </lineage>
</organism>
<keyword evidence="2" id="KW-1185">Reference proteome</keyword>
<sequence length="71" mass="7741">MAPLPNLPTDPDDAPEAYVGLDATAAADRARERGWATVRALPPGAIITMEYQVGRLNFEVEGDTVRRCWKG</sequence>
<protein>
    <recommendedName>
        <fullName evidence="3">Peptidase inhibitor I78 family protein</fullName>
    </recommendedName>
</protein>
<proteinExistence type="predicted"/>
<dbReference type="Pfam" id="PF11720">
    <property type="entry name" value="Inhibitor_I78"/>
    <property type="match status" value="1"/>
</dbReference>
<evidence type="ECO:0000313" key="2">
    <source>
        <dbReference type="Proteomes" id="UP000556436"/>
    </source>
</evidence>
<dbReference type="Proteomes" id="UP000556436">
    <property type="component" value="Unassembled WGS sequence"/>
</dbReference>
<evidence type="ECO:0008006" key="3">
    <source>
        <dbReference type="Google" id="ProtNLM"/>
    </source>
</evidence>
<gene>
    <name evidence="1" type="ORF">FHS38_002687</name>
</gene>
<dbReference type="Gene3D" id="3.30.10.10">
    <property type="entry name" value="Trypsin Inhibitor V, subunit A"/>
    <property type="match status" value="1"/>
</dbReference>